<accession>A0A0F9LNP6</accession>
<dbReference type="EMBL" id="LAZR01010636">
    <property type="protein sequence ID" value="KKM65915.1"/>
    <property type="molecule type" value="Genomic_DNA"/>
</dbReference>
<dbReference type="AlphaFoldDB" id="A0A0F9LNP6"/>
<protein>
    <submittedName>
        <fullName evidence="1">Uncharacterized protein</fullName>
    </submittedName>
</protein>
<sequence>MDACKEEETKEYLRFSQRLKISDAAFNWCFKNGISIGAFNVVTALDELGIMDTKKVIAWCQDNDKQKEEKKLKKFWIVIGETGVKIPERKPLENITHGDNPEERLSDVVDFGTELQAIKVAERVAVKHPGETFYIMESVKCSKAEMKAQTSG</sequence>
<comment type="caution">
    <text evidence="1">The sequence shown here is derived from an EMBL/GenBank/DDBJ whole genome shotgun (WGS) entry which is preliminary data.</text>
</comment>
<name>A0A0F9LNP6_9ZZZZ</name>
<organism evidence="1">
    <name type="scientific">marine sediment metagenome</name>
    <dbReference type="NCBI Taxonomy" id="412755"/>
    <lineage>
        <taxon>unclassified sequences</taxon>
        <taxon>metagenomes</taxon>
        <taxon>ecological metagenomes</taxon>
    </lineage>
</organism>
<evidence type="ECO:0000313" key="1">
    <source>
        <dbReference type="EMBL" id="KKM65915.1"/>
    </source>
</evidence>
<gene>
    <name evidence="1" type="ORF">LCGC14_1486420</name>
</gene>
<proteinExistence type="predicted"/>
<reference evidence="1" key="1">
    <citation type="journal article" date="2015" name="Nature">
        <title>Complex archaea that bridge the gap between prokaryotes and eukaryotes.</title>
        <authorList>
            <person name="Spang A."/>
            <person name="Saw J.H."/>
            <person name="Jorgensen S.L."/>
            <person name="Zaremba-Niedzwiedzka K."/>
            <person name="Martijn J."/>
            <person name="Lind A.E."/>
            <person name="van Eijk R."/>
            <person name="Schleper C."/>
            <person name="Guy L."/>
            <person name="Ettema T.J."/>
        </authorList>
    </citation>
    <scope>NUCLEOTIDE SEQUENCE</scope>
</reference>